<dbReference type="EMBL" id="JBJKBG010000008">
    <property type="protein sequence ID" value="KAL3729006.1"/>
    <property type="molecule type" value="Genomic_DNA"/>
</dbReference>
<evidence type="ECO:0000256" key="1">
    <source>
        <dbReference type="SAM" id="MobiDB-lite"/>
    </source>
</evidence>
<feature type="compositionally biased region" description="Basic and acidic residues" evidence="1">
    <location>
        <begin position="1"/>
        <end position="16"/>
    </location>
</feature>
<gene>
    <name evidence="2" type="ORF">ACJRO7_033579</name>
</gene>
<evidence type="ECO:0000313" key="3">
    <source>
        <dbReference type="Proteomes" id="UP001634007"/>
    </source>
</evidence>
<organism evidence="2 3">
    <name type="scientific">Eucalyptus globulus</name>
    <name type="common">Tasmanian blue gum</name>
    <dbReference type="NCBI Taxonomy" id="34317"/>
    <lineage>
        <taxon>Eukaryota</taxon>
        <taxon>Viridiplantae</taxon>
        <taxon>Streptophyta</taxon>
        <taxon>Embryophyta</taxon>
        <taxon>Tracheophyta</taxon>
        <taxon>Spermatophyta</taxon>
        <taxon>Magnoliopsida</taxon>
        <taxon>eudicotyledons</taxon>
        <taxon>Gunneridae</taxon>
        <taxon>Pentapetalae</taxon>
        <taxon>rosids</taxon>
        <taxon>malvids</taxon>
        <taxon>Myrtales</taxon>
        <taxon>Myrtaceae</taxon>
        <taxon>Myrtoideae</taxon>
        <taxon>Eucalypteae</taxon>
        <taxon>Eucalyptus</taxon>
    </lineage>
</organism>
<dbReference type="Proteomes" id="UP001634007">
    <property type="component" value="Unassembled WGS sequence"/>
</dbReference>
<evidence type="ECO:0000313" key="2">
    <source>
        <dbReference type="EMBL" id="KAL3729006.1"/>
    </source>
</evidence>
<protein>
    <submittedName>
        <fullName evidence="2">Uncharacterized protein</fullName>
    </submittedName>
</protein>
<comment type="caution">
    <text evidence="2">The sequence shown here is derived from an EMBL/GenBank/DDBJ whole genome shotgun (WGS) entry which is preliminary data.</text>
</comment>
<proteinExistence type="predicted"/>
<feature type="region of interest" description="Disordered" evidence="1">
    <location>
        <begin position="1"/>
        <end position="20"/>
    </location>
</feature>
<reference evidence="2 3" key="1">
    <citation type="submission" date="2024-11" db="EMBL/GenBank/DDBJ databases">
        <title>Chromosome-level genome assembly of Eucalyptus globulus Labill. provides insights into its genome evolution.</title>
        <authorList>
            <person name="Li X."/>
        </authorList>
    </citation>
    <scope>NUCLEOTIDE SEQUENCE [LARGE SCALE GENOMIC DNA]</scope>
    <source>
        <strain evidence="2">CL2024</strain>
        <tissue evidence="2">Fresh tender leaves</tissue>
    </source>
</reference>
<name>A0ABD3JT95_EUCGL</name>
<accession>A0ABD3JT95</accession>
<sequence length="78" mass="8843">MQEAMKEKESAVKRQEPPLCPPRRGRIKRLVFTSLFRSFKALVGQTSGFLLSPTAPCTPTLNDKTPPWSSLPRWGCRK</sequence>
<dbReference type="AlphaFoldDB" id="A0ABD3JT95"/>
<keyword evidence="3" id="KW-1185">Reference proteome</keyword>